<dbReference type="PROSITE" id="PS50887">
    <property type="entry name" value="GGDEF"/>
    <property type="match status" value="1"/>
</dbReference>
<keyword evidence="11" id="KW-1185">Reference proteome</keyword>
<dbReference type="CDD" id="cd01949">
    <property type="entry name" value="GGDEF"/>
    <property type="match status" value="1"/>
</dbReference>
<dbReference type="CDD" id="cd12914">
    <property type="entry name" value="PDC1_DGC_like"/>
    <property type="match status" value="1"/>
</dbReference>
<name>A0ABS8QCZ9_9BURK</name>
<dbReference type="RefSeq" id="WP_231060084.1">
    <property type="nucleotide sequence ID" value="NZ_JAJNOC010000009.1"/>
</dbReference>
<protein>
    <recommendedName>
        <fullName evidence="2">diguanylate cyclase</fullName>
        <ecNumber evidence="2">2.7.7.65</ecNumber>
    </recommendedName>
</protein>
<comment type="caution">
    <text evidence="10">The sequence shown here is derived from an EMBL/GenBank/DDBJ whole genome shotgun (WGS) entry which is preliminary data.</text>
</comment>
<dbReference type="InterPro" id="IPR043128">
    <property type="entry name" value="Rev_trsase/Diguanyl_cyclase"/>
</dbReference>
<dbReference type="Gene3D" id="3.30.70.270">
    <property type="match status" value="1"/>
</dbReference>
<dbReference type="EMBL" id="JAJNOC010000009">
    <property type="protein sequence ID" value="MCD2518806.1"/>
    <property type="molecule type" value="Genomic_DNA"/>
</dbReference>
<feature type="transmembrane region" description="Helical" evidence="8">
    <location>
        <begin position="34"/>
        <end position="56"/>
    </location>
</feature>
<sequence>MKRDGAAALLRKELEHREDVRFGRLVGKRRPVRAATVSLVLLAGIMAAAVLAWSLVHARALELARARIAATNTVLTLANQANSSFNVADTVLVSLVDKIEVEGWSELNVDRLRTLMAKQMEHLPALQGLFVYDETGRWIATSAGRSYEGRNNADRTYFQYHKHARDRGVHIGSPIVGRTSGVWVVPVSRRIEHPDGRFAGVALATIKIDFYRSIYSSLELGPGGQVMMTLNDGSLLLRSPFDARELGSNIASTPSFFLQAKHDFATRTVEAVIDGKTHILSHARIGAYPVGITLLQDQKAVLAGWRHSAMFACLALLLLIAGLLLLGRRVVRQLDVREQLEGELLSTKAHLETANTALSTMAYIDGLTDLFNRRYYELALQREVGRASRNGTPFAVLMLDIDYFKHYNDRYGHQAGDAALVAVAQAIQRGLRRSGDLAARYGGEEFVVILPDTDLAGAREVAETIRVSVQARALPHADSPLGVVTVSIGMHATIPHDAEDGANVVGQADAALYRAKTAGRNCAAT</sequence>
<evidence type="ECO:0000256" key="3">
    <source>
        <dbReference type="ARBA" id="ARBA00022475"/>
    </source>
</evidence>
<dbReference type="SUPFAM" id="SSF55073">
    <property type="entry name" value="Nucleotide cyclase"/>
    <property type="match status" value="1"/>
</dbReference>
<organism evidence="10 11">
    <name type="scientific">Massilia phyllostachyos</name>
    <dbReference type="NCBI Taxonomy" id="2898585"/>
    <lineage>
        <taxon>Bacteria</taxon>
        <taxon>Pseudomonadati</taxon>
        <taxon>Pseudomonadota</taxon>
        <taxon>Betaproteobacteria</taxon>
        <taxon>Burkholderiales</taxon>
        <taxon>Oxalobacteraceae</taxon>
        <taxon>Telluria group</taxon>
        <taxon>Massilia</taxon>
    </lineage>
</organism>
<dbReference type="Proteomes" id="UP001179361">
    <property type="component" value="Unassembled WGS sequence"/>
</dbReference>
<evidence type="ECO:0000256" key="6">
    <source>
        <dbReference type="ARBA" id="ARBA00023136"/>
    </source>
</evidence>
<evidence type="ECO:0000256" key="8">
    <source>
        <dbReference type="SAM" id="Phobius"/>
    </source>
</evidence>
<dbReference type="PANTHER" id="PTHR45138">
    <property type="entry name" value="REGULATORY COMPONENTS OF SENSORY TRANSDUCTION SYSTEM"/>
    <property type="match status" value="1"/>
</dbReference>
<evidence type="ECO:0000256" key="4">
    <source>
        <dbReference type="ARBA" id="ARBA00022692"/>
    </source>
</evidence>
<dbReference type="SUPFAM" id="SSF103190">
    <property type="entry name" value="Sensory domain-like"/>
    <property type="match status" value="1"/>
</dbReference>
<dbReference type="CDD" id="cd12915">
    <property type="entry name" value="PDC2_DGC_like"/>
    <property type="match status" value="1"/>
</dbReference>
<evidence type="ECO:0000256" key="1">
    <source>
        <dbReference type="ARBA" id="ARBA00004651"/>
    </source>
</evidence>
<keyword evidence="4 8" id="KW-0812">Transmembrane</keyword>
<dbReference type="InterPro" id="IPR000160">
    <property type="entry name" value="GGDEF_dom"/>
</dbReference>
<dbReference type="InterPro" id="IPR050469">
    <property type="entry name" value="Diguanylate_Cyclase"/>
</dbReference>
<comment type="subcellular location">
    <subcellularLocation>
        <location evidence="1">Cell membrane</location>
        <topology evidence="1">Multi-pass membrane protein</topology>
    </subcellularLocation>
</comment>
<dbReference type="NCBIfam" id="TIGR00254">
    <property type="entry name" value="GGDEF"/>
    <property type="match status" value="1"/>
</dbReference>
<dbReference type="SMART" id="SM00267">
    <property type="entry name" value="GGDEF"/>
    <property type="match status" value="1"/>
</dbReference>
<dbReference type="EC" id="2.7.7.65" evidence="2"/>
<keyword evidence="3" id="KW-1003">Cell membrane</keyword>
<evidence type="ECO:0000259" key="9">
    <source>
        <dbReference type="PROSITE" id="PS50887"/>
    </source>
</evidence>
<keyword evidence="5 8" id="KW-1133">Transmembrane helix</keyword>
<dbReference type="Pfam" id="PF02743">
    <property type="entry name" value="dCache_1"/>
    <property type="match status" value="1"/>
</dbReference>
<evidence type="ECO:0000256" key="5">
    <source>
        <dbReference type="ARBA" id="ARBA00022989"/>
    </source>
</evidence>
<evidence type="ECO:0000256" key="7">
    <source>
        <dbReference type="ARBA" id="ARBA00034247"/>
    </source>
</evidence>
<accession>A0ABS8QCZ9</accession>
<feature type="domain" description="GGDEF" evidence="9">
    <location>
        <begin position="392"/>
        <end position="525"/>
    </location>
</feature>
<dbReference type="PANTHER" id="PTHR45138:SF9">
    <property type="entry name" value="DIGUANYLATE CYCLASE DGCM-RELATED"/>
    <property type="match status" value="1"/>
</dbReference>
<dbReference type="InterPro" id="IPR029151">
    <property type="entry name" value="Sensor-like_sf"/>
</dbReference>
<gene>
    <name evidence="10" type="ORF">LQ564_21130</name>
</gene>
<keyword evidence="6 8" id="KW-0472">Membrane</keyword>
<feature type="transmembrane region" description="Helical" evidence="8">
    <location>
        <begin position="309"/>
        <end position="327"/>
    </location>
</feature>
<comment type="catalytic activity">
    <reaction evidence="7">
        <text>2 GTP = 3',3'-c-di-GMP + 2 diphosphate</text>
        <dbReference type="Rhea" id="RHEA:24898"/>
        <dbReference type="ChEBI" id="CHEBI:33019"/>
        <dbReference type="ChEBI" id="CHEBI:37565"/>
        <dbReference type="ChEBI" id="CHEBI:58805"/>
        <dbReference type="EC" id="2.7.7.65"/>
    </reaction>
</comment>
<dbReference type="InterPro" id="IPR029787">
    <property type="entry name" value="Nucleotide_cyclase"/>
</dbReference>
<evidence type="ECO:0000313" key="11">
    <source>
        <dbReference type="Proteomes" id="UP001179361"/>
    </source>
</evidence>
<reference evidence="10" key="1">
    <citation type="submission" date="2021-11" db="EMBL/GenBank/DDBJ databases">
        <title>The complete genome of Massilia sp sp. G4R7.</title>
        <authorList>
            <person name="Liu L."/>
            <person name="Yue J."/>
            <person name="Yuan J."/>
            <person name="Yang F."/>
            <person name="Li L."/>
        </authorList>
    </citation>
    <scope>NUCLEOTIDE SEQUENCE</scope>
    <source>
        <strain evidence="10">G4R7</strain>
    </source>
</reference>
<dbReference type="Pfam" id="PF00990">
    <property type="entry name" value="GGDEF"/>
    <property type="match status" value="1"/>
</dbReference>
<dbReference type="Gene3D" id="3.30.450.20">
    <property type="entry name" value="PAS domain"/>
    <property type="match status" value="2"/>
</dbReference>
<evidence type="ECO:0000313" key="10">
    <source>
        <dbReference type="EMBL" id="MCD2518806.1"/>
    </source>
</evidence>
<proteinExistence type="predicted"/>
<dbReference type="InterPro" id="IPR033479">
    <property type="entry name" value="dCache_1"/>
</dbReference>
<evidence type="ECO:0000256" key="2">
    <source>
        <dbReference type="ARBA" id="ARBA00012528"/>
    </source>
</evidence>